<dbReference type="AlphaFoldDB" id="A0A1H7JXB0"/>
<evidence type="ECO:0000259" key="2">
    <source>
        <dbReference type="Pfam" id="PF00850"/>
    </source>
</evidence>
<dbReference type="InterPro" id="IPR000286">
    <property type="entry name" value="HDACs"/>
</dbReference>
<dbReference type="PANTHER" id="PTHR10625:SF10">
    <property type="entry name" value="HISTONE DEACETYLASE HDAC1"/>
    <property type="match status" value="1"/>
</dbReference>
<dbReference type="InterPro" id="IPR023696">
    <property type="entry name" value="Ureohydrolase_dom_sf"/>
</dbReference>
<dbReference type="Gene3D" id="3.40.800.20">
    <property type="entry name" value="Histone deacetylase domain"/>
    <property type="match status" value="1"/>
</dbReference>
<proteinExistence type="inferred from homology"/>
<evidence type="ECO:0000256" key="1">
    <source>
        <dbReference type="ARBA" id="ARBA00005947"/>
    </source>
</evidence>
<keyword evidence="4" id="KW-1185">Reference proteome</keyword>
<sequence length="309" mass="33862">MTIAFITHHECSLHRVAVHHPEVPERLSAIDDRMLASGISILLSHYDAPLVTREQLLRVHTADYVDYVESSSPGPDDMVCLDEGDTVMTEHTLQAARRAAGAAVLGVDLVMSGEASSAFCSVRPPGHHAERARAMGFCIFNNVAVGAAHALAQHGLERVAVVDFDVHHGNGTEDIFRDEPRVLFCSTFQHPFYPHTGEAVDSPHLVNVPLTRGVTGREFRDAVKGHWLPALEAFKPQLIMISAGFDGHREEDMADFRLVEDDYAWVTRELKEVAKRHGEGRLVSCLEGGYALSALGRSACVHLDALIGH</sequence>
<feature type="domain" description="Histone deacetylase" evidence="2">
    <location>
        <begin position="20"/>
        <end position="305"/>
    </location>
</feature>
<dbReference type="OrthoDB" id="9808367at2"/>
<dbReference type="RefSeq" id="WP_090252186.1">
    <property type="nucleotide sequence ID" value="NZ_FOAA01000005.1"/>
</dbReference>
<dbReference type="PANTHER" id="PTHR10625">
    <property type="entry name" value="HISTONE DEACETYLASE HDAC1-RELATED"/>
    <property type="match status" value="1"/>
</dbReference>
<dbReference type="Pfam" id="PF00850">
    <property type="entry name" value="Hist_deacetyl"/>
    <property type="match status" value="1"/>
</dbReference>
<name>A0A1H7JXB0_9GAMM</name>
<reference evidence="4" key="1">
    <citation type="submission" date="2016-10" db="EMBL/GenBank/DDBJ databases">
        <authorList>
            <person name="Varghese N."/>
            <person name="Submissions S."/>
        </authorList>
    </citation>
    <scope>NUCLEOTIDE SEQUENCE [LARGE SCALE GENOMIC DNA]</scope>
    <source>
        <strain evidence="4">DSM 241</strain>
    </source>
</reference>
<protein>
    <submittedName>
        <fullName evidence="3">Acetoin utilization deacetylase AcuC</fullName>
    </submittedName>
</protein>
<dbReference type="InterPro" id="IPR037138">
    <property type="entry name" value="His_deacetylse_dom_sf"/>
</dbReference>
<dbReference type="CDD" id="cd11599">
    <property type="entry name" value="HDAC_classII_2"/>
    <property type="match status" value="1"/>
</dbReference>
<comment type="similarity">
    <text evidence="1">Belongs to the histone deacetylase family.</text>
</comment>
<dbReference type="InterPro" id="IPR023801">
    <property type="entry name" value="His_deacetylse_dom"/>
</dbReference>
<gene>
    <name evidence="3" type="ORF">SAMN05444515_10540</name>
</gene>
<dbReference type="GO" id="GO:0040029">
    <property type="term" value="P:epigenetic regulation of gene expression"/>
    <property type="evidence" value="ECO:0007669"/>
    <property type="project" value="TreeGrafter"/>
</dbReference>
<organism evidence="3 4">
    <name type="scientific">Ectothiorhodospira marina</name>
    <dbReference type="NCBI Taxonomy" id="1396821"/>
    <lineage>
        <taxon>Bacteria</taxon>
        <taxon>Pseudomonadati</taxon>
        <taxon>Pseudomonadota</taxon>
        <taxon>Gammaproteobacteria</taxon>
        <taxon>Chromatiales</taxon>
        <taxon>Ectothiorhodospiraceae</taxon>
        <taxon>Ectothiorhodospira</taxon>
    </lineage>
</organism>
<dbReference type="EMBL" id="FOAA01000005">
    <property type="protein sequence ID" value="SEK78407.1"/>
    <property type="molecule type" value="Genomic_DNA"/>
</dbReference>
<evidence type="ECO:0000313" key="3">
    <source>
        <dbReference type="EMBL" id="SEK78407.1"/>
    </source>
</evidence>
<dbReference type="PRINTS" id="PR01270">
    <property type="entry name" value="HDASUPER"/>
</dbReference>
<dbReference type="Proteomes" id="UP000199256">
    <property type="component" value="Unassembled WGS sequence"/>
</dbReference>
<dbReference type="GO" id="GO:0004407">
    <property type="term" value="F:histone deacetylase activity"/>
    <property type="evidence" value="ECO:0007669"/>
    <property type="project" value="TreeGrafter"/>
</dbReference>
<dbReference type="STRING" id="1396821.SAMN05444515_10540"/>
<dbReference type="SUPFAM" id="SSF52768">
    <property type="entry name" value="Arginase/deacetylase"/>
    <property type="match status" value="1"/>
</dbReference>
<evidence type="ECO:0000313" key="4">
    <source>
        <dbReference type="Proteomes" id="UP000199256"/>
    </source>
</evidence>
<accession>A0A1H7JXB0</accession>